<feature type="transmembrane region" description="Helical" evidence="6">
    <location>
        <begin position="179"/>
        <end position="200"/>
    </location>
</feature>
<keyword evidence="5" id="KW-0175">Coiled coil</keyword>
<evidence type="ECO:0000256" key="5">
    <source>
        <dbReference type="SAM" id="Coils"/>
    </source>
</evidence>
<feature type="coiled-coil region" evidence="5">
    <location>
        <begin position="313"/>
        <end position="347"/>
    </location>
</feature>
<dbReference type="Proteomes" id="UP000094828">
    <property type="component" value="Unassembled WGS sequence"/>
</dbReference>
<feature type="transmembrane region" description="Helical" evidence="6">
    <location>
        <begin position="100"/>
        <end position="118"/>
    </location>
</feature>
<dbReference type="InterPro" id="IPR027359">
    <property type="entry name" value="Volt_channel_dom_sf"/>
</dbReference>
<keyword evidence="2 6" id="KW-0812">Transmembrane</keyword>
<evidence type="ECO:0000256" key="3">
    <source>
        <dbReference type="ARBA" id="ARBA00022989"/>
    </source>
</evidence>
<keyword evidence="4 6" id="KW-0472">Membrane</keyword>
<evidence type="ECO:0008006" key="9">
    <source>
        <dbReference type="Google" id="ProtNLM"/>
    </source>
</evidence>
<dbReference type="AlphaFoldDB" id="A0A1C3EAS4"/>
<comment type="subcellular location">
    <subcellularLocation>
        <location evidence="1">Membrane</location>
        <topology evidence="1">Multi-pass membrane protein</topology>
    </subcellularLocation>
</comment>
<evidence type="ECO:0000313" key="7">
    <source>
        <dbReference type="EMBL" id="ODA30328.1"/>
    </source>
</evidence>
<accession>A0A1C3EAS4</accession>
<keyword evidence="3 6" id="KW-1133">Transmembrane helix</keyword>
<name>A0A1C3EAS4_9PLAN</name>
<gene>
    <name evidence="7" type="ORF">A6X21_00110</name>
</gene>
<evidence type="ECO:0000256" key="1">
    <source>
        <dbReference type="ARBA" id="ARBA00004141"/>
    </source>
</evidence>
<proteinExistence type="predicted"/>
<reference evidence="7 8" key="1">
    <citation type="submission" date="2016-05" db="EMBL/GenBank/DDBJ databases">
        <title>Genomic and physiological characterization of Planctopirus sp. isolated from fresh water lake.</title>
        <authorList>
            <person name="Subhash Y."/>
            <person name="Ramana C."/>
        </authorList>
    </citation>
    <scope>NUCLEOTIDE SEQUENCE [LARGE SCALE GENOMIC DNA]</scope>
    <source>
        <strain evidence="7 8">JC280</strain>
    </source>
</reference>
<evidence type="ECO:0000256" key="4">
    <source>
        <dbReference type="ARBA" id="ARBA00023136"/>
    </source>
</evidence>
<sequence length="365" mass="40988">MGDLFSNCDVSHRFQQAQTKRSLGVHARIDQNPLIQGGIMDDNTQRPLSEEAITFEAAVPHPSIEVTALEQRWAPLMFFASVASLVCFSGVLHLHDRPEFLPIFVGCLAGSLAVYPLYWAELLTRWAAGDPRWTRFFLYCLLPPLRLTARNQSRNAVWFPKIGWTPVGPTSFVAMQGRLSGPLFVVALAVLPLIGIEFAYHERIAADARLDAAIRCGTAFVWLAFTLEFFTMISLTERQTKYIRTNWLDLAIILMPLAMFAQAAQISGLLRLQQLSKLGRAYRLRGVAMRMFRVLLLMKAIQKLMAPATEGRLSQLKEEAIETAQKLESLHQQIAELERVLHEKNMARLNKGRAGVAQSSLRDAA</sequence>
<protein>
    <recommendedName>
        <fullName evidence="9">Potassium channel protein</fullName>
    </recommendedName>
</protein>
<feature type="transmembrane region" description="Helical" evidence="6">
    <location>
        <begin position="212"/>
        <end position="235"/>
    </location>
</feature>
<organism evidence="7 8">
    <name type="scientific">Planctopirus hydrillae</name>
    <dbReference type="NCBI Taxonomy" id="1841610"/>
    <lineage>
        <taxon>Bacteria</taxon>
        <taxon>Pseudomonadati</taxon>
        <taxon>Planctomycetota</taxon>
        <taxon>Planctomycetia</taxon>
        <taxon>Planctomycetales</taxon>
        <taxon>Planctomycetaceae</taxon>
        <taxon>Planctopirus</taxon>
    </lineage>
</organism>
<dbReference type="GO" id="GO:0016020">
    <property type="term" value="C:membrane"/>
    <property type="evidence" value="ECO:0007669"/>
    <property type="project" value="UniProtKB-SubCell"/>
</dbReference>
<evidence type="ECO:0000256" key="6">
    <source>
        <dbReference type="SAM" id="Phobius"/>
    </source>
</evidence>
<feature type="transmembrane region" description="Helical" evidence="6">
    <location>
        <begin position="247"/>
        <end position="270"/>
    </location>
</feature>
<dbReference type="EMBL" id="LYDR01000110">
    <property type="protein sequence ID" value="ODA30328.1"/>
    <property type="molecule type" value="Genomic_DNA"/>
</dbReference>
<evidence type="ECO:0000256" key="2">
    <source>
        <dbReference type="ARBA" id="ARBA00022692"/>
    </source>
</evidence>
<dbReference type="Gene3D" id="1.20.120.350">
    <property type="entry name" value="Voltage-gated potassium channels. Chain C"/>
    <property type="match status" value="1"/>
</dbReference>
<feature type="transmembrane region" description="Helical" evidence="6">
    <location>
        <begin position="73"/>
        <end position="93"/>
    </location>
</feature>
<keyword evidence="8" id="KW-1185">Reference proteome</keyword>
<evidence type="ECO:0000313" key="8">
    <source>
        <dbReference type="Proteomes" id="UP000094828"/>
    </source>
</evidence>
<comment type="caution">
    <text evidence="7">The sequence shown here is derived from an EMBL/GenBank/DDBJ whole genome shotgun (WGS) entry which is preliminary data.</text>
</comment>